<dbReference type="GO" id="GO:0032790">
    <property type="term" value="P:ribosome disassembly"/>
    <property type="evidence" value="ECO:0007669"/>
    <property type="project" value="TreeGrafter"/>
</dbReference>
<feature type="domain" description="Tr-type G" evidence="3">
    <location>
        <begin position="7"/>
        <end position="279"/>
    </location>
</feature>
<dbReference type="InterPro" id="IPR000795">
    <property type="entry name" value="T_Tr_GTP-bd_dom"/>
</dbReference>
<evidence type="ECO:0000256" key="2">
    <source>
        <dbReference type="ARBA" id="ARBA00023134"/>
    </source>
</evidence>
<dbReference type="CDD" id="cd04170">
    <property type="entry name" value="EF-G_bact"/>
    <property type="match status" value="1"/>
</dbReference>
<dbReference type="InterPro" id="IPR047872">
    <property type="entry name" value="EFG_IV"/>
</dbReference>
<dbReference type="InterPro" id="IPR035647">
    <property type="entry name" value="EFG_III/V"/>
</dbReference>
<protein>
    <submittedName>
        <fullName evidence="4">Elongation factor G</fullName>
    </submittedName>
</protein>
<dbReference type="InterPro" id="IPR020568">
    <property type="entry name" value="Ribosomal_Su5_D2-typ_SF"/>
</dbReference>
<evidence type="ECO:0000256" key="1">
    <source>
        <dbReference type="ARBA" id="ARBA00022741"/>
    </source>
</evidence>
<dbReference type="CDD" id="cd03713">
    <property type="entry name" value="EFG_mtEFG_C"/>
    <property type="match status" value="1"/>
</dbReference>
<dbReference type="SUPFAM" id="SSF50447">
    <property type="entry name" value="Translation proteins"/>
    <property type="match status" value="1"/>
</dbReference>
<dbReference type="Gene3D" id="3.30.70.240">
    <property type="match status" value="1"/>
</dbReference>
<dbReference type="NCBIfam" id="TIGR00231">
    <property type="entry name" value="small_GTP"/>
    <property type="match status" value="1"/>
</dbReference>
<dbReference type="Gene3D" id="3.30.230.10">
    <property type="match status" value="1"/>
</dbReference>
<dbReference type="SMART" id="SM00889">
    <property type="entry name" value="EFG_IV"/>
    <property type="match status" value="1"/>
</dbReference>
<dbReference type="InterPro" id="IPR027417">
    <property type="entry name" value="P-loop_NTPase"/>
</dbReference>
<dbReference type="NCBIfam" id="NF009381">
    <property type="entry name" value="PRK12740.1-5"/>
    <property type="match status" value="1"/>
</dbReference>
<dbReference type="EMBL" id="QRYQ01000039">
    <property type="protein sequence ID" value="RGU88852.1"/>
    <property type="molecule type" value="Genomic_DNA"/>
</dbReference>
<evidence type="ECO:0000313" key="4">
    <source>
        <dbReference type="EMBL" id="RGU88852.1"/>
    </source>
</evidence>
<dbReference type="Gene3D" id="3.30.70.870">
    <property type="entry name" value="Elongation Factor G (Translational Gtpase), domain 3"/>
    <property type="match status" value="1"/>
</dbReference>
<evidence type="ECO:0000313" key="5">
    <source>
        <dbReference type="Proteomes" id="UP000265489"/>
    </source>
</evidence>
<dbReference type="InterPro" id="IPR009000">
    <property type="entry name" value="Transl_B-barrel_sf"/>
</dbReference>
<keyword evidence="4" id="KW-0251">Elongation factor</keyword>
<dbReference type="PROSITE" id="PS51722">
    <property type="entry name" value="G_TR_2"/>
    <property type="match status" value="1"/>
</dbReference>
<dbReference type="SUPFAM" id="SSF52540">
    <property type="entry name" value="P-loop containing nucleoside triphosphate hydrolases"/>
    <property type="match status" value="1"/>
</dbReference>
<accession>A0A395W510</accession>
<sequence>MRDYQSFEVRNVSVIGHSGAGKTSVLEAMLYYTKATDRFGKTTEGSSMIDFDAEEIRRGLSVYTTIVPIEWEDSKINFIDTPGYLDFVGEKQGGFSVGDSSLIVVNAKDPLQSGTKLAYKQAVAEKKPTIFFINKLDEEHTSFDASYQALREEFGKSVIPFEVPIVEDGKIVGSVNIIKNKAWYYSPELADKPCPVPESMQEEVALYKDQIAEAVAMGDDELMEKFFSGEEFSDAELKRGVRIGVRNGEICPVYSGSAVNSIGIQRLMDLIVSYFPTYSERGMYTATTPNGVKVELLTSETEVLTAQVFKTIVDPFVGRISYVKVLSGVLAADSTVVNANNGKPEKISQIYIVKGKHQTAAGKLFTGDIGALVKLQNTKTNDTLCDKGKLLMADPIIFETPMYGQAVVPKTKNDEDRLSNGLARLQEEDPTFKVVNNPETKETVIYGIGDQHLDVIVNKLNSKFKAEVILSDPKVTYRETITKTAVGEGRHKKQSGGHGQFGHVFVEFSPNPDEEEMVFAEKVFGGAVPKQYFPAVETGLRECCQKGPLAGYKMVNVKTTLLDGKYHDVDSSEMAFKMAAHLAFKDAMTKVRPILLEPIMNVKIRVPDEFTGAVIGDLNKRRGSIMGMTPVDSDQEIDAQVPMANMSRYCVELRSMTTGLGTYTMEMDRYDPVPEPYASRVIEESKKEKE</sequence>
<dbReference type="GO" id="GO:0003924">
    <property type="term" value="F:GTPase activity"/>
    <property type="evidence" value="ECO:0007669"/>
    <property type="project" value="InterPro"/>
</dbReference>
<dbReference type="InterPro" id="IPR041095">
    <property type="entry name" value="EFG_II"/>
</dbReference>
<dbReference type="Pfam" id="PF14492">
    <property type="entry name" value="EFG_III"/>
    <property type="match status" value="1"/>
</dbReference>
<dbReference type="RefSeq" id="WP_118325964.1">
    <property type="nucleotide sequence ID" value="NZ_CATXNH010000035.1"/>
</dbReference>
<dbReference type="InterPro" id="IPR035649">
    <property type="entry name" value="EFG_V"/>
</dbReference>
<dbReference type="GeneID" id="66580723"/>
<dbReference type="CDD" id="cd16262">
    <property type="entry name" value="EFG_III"/>
    <property type="match status" value="1"/>
</dbReference>
<comment type="caution">
    <text evidence="4">The sequence shown here is derived from an EMBL/GenBank/DDBJ whole genome shotgun (WGS) entry which is preliminary data.</text>
</comment>
<dbReference type="GO" id="GO:0003746">
    <property type="term" value="F:translation elongation factor activity"/>
    <property type="evidence" value="ECO:0007669"/>
    <property type="project" value="UniProtKB-KW"/>
</dbReference>
<dbReference type="Pfam" id="PF00679">
    <property type="entry name" value="EFG_C"/>
    <property type="match status" value="1"/>
</dbReference>
<dbReference type="CDD" id="cd01434">
    <property type="entry name" value="EFG_mtEFG1_IV"/>
    <property type="match status" value="1"/>
</dbReference>
<evidence type="ECO:0000259" key="3">
    <source>
        <dbReference type="PROSITE" id="PS51722"/>
    </source>
</evidence>
<proteinExistence type="predicted"/>
<dbReference type="FunFam" id="3.30.70.240:FF:000001">
    <property type="entry name" value="Elongation factor G"/>
    <property type="match status" value="1"/>
</dbReference>
<gene>
    <name evidence="4" type="ORF">DWW32_12470</name>
</gene>
<keyword evidence="1" id="KW-0547">Nucleotide-binding</keyword>
<dbReference type="PANTHER" id="PTHR43261:SF6">
    <property type="entry name" value="ELONGATION FACTOR G-LIKE PROTEIN"/>
    <property type="match status" value="1"/>
</dbReference>
<dbReference type="InterPro" id="IPR009022">
    <property type="entry name" value="EFG_III"/>
</dbReference>
<dbReference type="CDD" id="cd04088">
    <property type="entry name" value="EFG_mtEFG_II"/>
    <property type="match status" value="1"/>
</dbReference>
<dbReference type="Gene3D" id="3.40.50.300">
    <property type="entry name" value="P-loop containing nucleotide triphosphate hydrolases"/>
    <property type="match status" value="1"/>
</dbReference>
<dbReference type="SUPFAM" id="SSF54980">
    <property type="entry name" value="EF-G C-terminal domain-like"/>
    <property type="match status" value="2"/>
</dbReference>
<dbReference type="PRINTS" id="PR00315">
    <property type="entry name" value="ELONGATNFCT"/>
</dbReference>
<dbReference type="PANTHER" id="PTHR43261">
    <property type="entry name" value="TRANSLATION ELONGATION FACTOR G-RELATED"/>
    <property type="match status" value="1"/>
</dbReference>
<organism evidence="4 5">
    <name type="scientific">Holdemanella biformis</name>
    <dbReference type="NCBI Taxonomy" id="1735"/>
    <lineage>
        <taxon>Bacteria</taxon>
        <taxon>Bacillati</taxon>
        <taxon>Bacillota</taxon>
        <taxon>Erysipelotrichia</taxon>
        <taxon>Erysipelotrichales</taxon>
        <taxon>Erysipelotrichaceae</taxon>
        <taxon>Holdemanella</taxon>
    </lineage>
</organism>
<dbReference type="InterPro" id="IPR000640">
    <property type="entry name" value="EFG_V-like"/>
</dbReference>
<dbReference type="NCBIfam" id="NF009379">
    <property type="entry name" value="PRK12740.1-3"/>
    <property type="match status" value="1"/>
</dbReference>
<reference evidence="4 5" key="1">
    <citation type="submission" date="2018-08" db="EMBL/GenBank/DDBJ databases">
        <title>A genome reference for cultivated species of the human gut microbiota.</title>
        <authorList>
            <person name="Zou Y."/>
            <person name="Xue W."/>
            <person name="Luo G."/>
        </authorList>
    </citation>
    <scope>NUCLEOTIDE SEQUENCE [LARGE SCALE GENOMIC DNA]</scope>
    <source>
        <strain evidence="4 5">AF15-20</strain>
    </source>
</reference>
<dbReference type="InterPro" id="IPR053905">
    <property type="entry name" value="EF-G-like_DII"/>
</dbReference>
<dbReference type="SUPFAM" id="SSF54211">
    <property type="entry name" value="Ribosomal protein S5 domain 2-like"/>
    <property type="match status" value="1"/>
</dbReference>
<dbReference type="InterPro" id="IPR014721">
    <property type="entry name" value="Ribsml_uS5_D2-typ_fold_subgr"/>
</dbReference>
<keyword evidence="4" id="KW-0648">Protein biosynthesis</keyword>
<dbReference type="Proteomes" id="UP000265489">
    <property type="component" value="Unassembled WGS sequence"/>
</dbReference>
<name>A0A395W510_9FIRM</name>
<dbReference type="GO" id="GO:0005525">
    <property type="term" value="F:GTP binding"/>
    <property type="evidence" value="ECO:0007669"/>
    <property type="project" value="UniProtKB-KW"/>
</dbReference>
<dbReference type="NCBIfam" id="NF009891">
    <property type="entry name" value="PRK13351.1-1"/>
    <property type="match status" value="1"/>
</dbReference>
<dbReference type="Pfam" id="PF03764">
    <property type="entry name" value="EFG_IV"/>
    <property type="match status" value="1"/>
</dbReference>
<dbReference type="InterPro" id="IPR005225">
    <property type="entry name" value="Small_GTP-bd"/>
</dbReference>
<dbReference type="SMART" id="SM00838">
    <property type="entry name" value="EFG_C"/>
    <property type="match status" value="1"/>
</dbReference>
<dbReference type="FunFam" id="3.30.230.10:FF:000003">
    <property type="entry name" value="Elongation factor G"/>
    <property type="match status" value="1"/>
</dbReference>
<dbReference type="Pfam" id="PF22042">
    <property type="entry name" value="EF-G_D2"/>
    <property type="match status" value="1"/>
</dbReference>
<dbReference type="InterPro" id="IPR005517">
    <property type="entry name" value="Transl_elong_EFG/EF2_IV"/>
</dbReference>
<dbReference type="AlphaFoldDB" id="A0A395W510"/>
<dbReference type="Pfam" id="PF00009">
    <property type="entry name" value="GTP_EFTU"/>
    <property type="match status" value="1"/>
</dbReference>
<keyword evidence="2" id="KW-0342">GTP-binding</keyword>
<dbReference type="Gene3D" id="2.40.30.10">
    <property type="entry name" value="Translation factors"/>
    <property type="match status" value="1"/>
</dbReference>